<dbReference type="InterPro" id="IPR027417">
    <property type="entry name" value="P-loop_NTPase"/>
</dbReference>
<name>A0A7M1R3X2_9ACTO</name>
<evidence type="ECO:0000256" key="1">
    <source>
        <dbReference type="SAM" id="MobiDB-lite"/>
    </source>
</evidence>
<accession>A0A7M1R3X2</accession>
<gene>
    <name evidence="3" type="ORF">INS90_08725</name>
</gene>
<dbReference type="GO" id="GO:0016301">
    <property type="term" value="F:kinase activity"/>
    <property type="evidence" value="ECO:0007669"/>
    <property type="project" value="UniProtKB-KW"/>
</dbReference>
<dbReference type="Proteomes" id="UP000594961">
    <property type="component" value="Chromosome"/>
</dbReference>
<dbReference type="InterPro" id="IPR022300">
    <property type="entry name" value="PPK2-rel_1"/>
</dbReference>
<dbReference type="PANTHER" id="PTHR34383:SF3">
    <property type="entry name" value="POLYPHOSPHATE:AMP PHOSPHOTRANSFERASE"/>
    <property type="match status" value="1"/>
</dbReference>
<feature type="compositionally biased region" description="Basic residues" evidence="1">
    <location>
        <begin position="349"/>
        <end position="367"/>
    </location>
</feature>
<keyword evidence="3" id="KW-0418">Kinase</keyword>
<dbReference type="Gene3D" id="3.40.50.300">
    <property type="entry name" value="P-loop containing nucleotide triphosphate hydrolases"/>
    <property type="match status" value="1"/>
</dbReference>
<evidence type="ECO:0000313" key="3">
    <source>
        <dbReference type="EMBL" id="QOR48796.1"/>
    </source>
</evidence>
<dbReference type="AlphaFoldDB" id="A0A7M1R3X2"/>
<dbReference type="Pfam" id="PF03976">
    <property type="entry name" value="PPK2"/>
    <property type="match status" value="1"/>
</dbReference>
<reference evidence="3 4" key="1">
    <citation type="submission" date="2020-10" db="EMBL/GenBank/DDBJ databases">
        <title>Trueperella pecoris sp. nov. isolated from bovine and porcine specimens.</title>
        <authorList>
            <person name="Schoenecker L."/>
            <person name="Schnydrig P."/>
            <person name="Brodard I."/>
            <person name="Thomann A."/>
            <person name="Hemphill A."/>
            <person name="Rodriguez-Campos S."/>
            <person name="Perreten V."/>
            <person name="Jores J."/>
            <person name="Kittl S."/>
        </authorList>
    </citation>
    <scope>NUCLEOTIDE SEQUENCE [LARGE SCALE GENOMIC DNA]</scope>
    <source>
        <strain evidence="3 4">19OD0592</strain>
    </source>
</reference>
<evidence type="ECO:0000259" key="2">
    <source>
        <dbReference type="Pfam" id="PF03976"/>
    </source>
</evidence>
<proteinExistence type="predicted"/>
<keyword evidence="3" id="KW-0808">Transferase</keyword>
<dbReference type="NCBIfam" id="TIGR03709">
    <property type="entry name" value="PPK2_rel_1"/>
    <property type="match status" value="1"/>
</dbReference>
<sequence length="367" mass="41587">MWSTSPTIGLRVNADFQLSQLDRRSTPGWDGDKTQAKAFMKERGAFLNELQERFFANARNGSDDRRVLVILQGLDTAGKGGIVRHVFGMMDPQGLHLASFGKPTDEELSHHFLWRVEKQLPPAGRIGVFDRSHYEDVLIGRVDQLAEPDEIDRRYEEINAWERSLVDQGYTLIKVAMMPSHREQGLRLAERLARRDKWWKYSPGDVTTRGKWDAYQKAYQIMFERTSTEYAPWYVVPADRKWFPRLAITELLTQAMVDLGQEWPVPRWQIDVQRRRLLETMAPADVVEAHKSLKIKAEEVTEEIAELVKVRAGIDAAGDVDDGDRVGTDPAADAETAKANASKKDGKAGKKAAKSGKKAGKKQKKKS</sequence>
<dbReference type="GO" id="GO:0016776">
    <property type="term" value="F:phosphotransferase activity, phosphate group as acceptor"/>
    <property type="evidence" value="ECO:0007669"/>
    <property type="project" value="InterPro"/>
</dbReference>
<dbReference type="EMBL" id="CP063212">
    <property type="protein sequence ID" value="QOR48796.1"/>
    <property type="molecule type" value="Genomic_DNA"/>
</dbReference>
<dbReference type="SUPFAM" id="SSF52540">
    <property type="entry name" value="P-loop containing nucleoside triphosphate hydrolases"/>
    <property type="match status" value="1"/>
</dbReference>
<dbReference type="PANTHER" id="PTHR34383">
    <property type="entry name" value="POLYPHOSPHATE:AMP PHOSPHOTRANSFERASE-RELATED"/>
    <property type="match status" value="1"/>
</dbReference>
<organism evidence="3 4">
    <name type="scientific">Trueperella pecoris</name>
    <dbReference type="NCBI Taxonomy" id="2733571"/>
    <lineage>
        <taxon>Bacteria</taxon>
        <taxon>Bacillati</taxon>
        <taxon>Actinomycetota</taxon>
        <taxon>Actinomycetes</taxon>
        <taxon>Actinomycetales</taxon>
        <taxon>Actinomycetaceae</taxon>
        <taxon>Trueperella</taxon>
    </lineage>
</organism>
<feature type="domain" description="Polyphosphate kinase-2-related" evidence="2">
    <location>
        <begin position="59"/>
        <end position="256"/>
    </location>
</feature>
<protein>
    <submittedName>
        <fullName evidence="3">Polyphosphate kinase 2 family protein</fullName>
    </submittedName>
</protein>
<feature type="region of interest" description="Disordered" evidence="1">
    <location>
        <begin position="319"/>
        <end position="367"/>
    </location>
</feature>
<dbReference type="InterPro" id="IPR022488">
    <property type="entry name" value="PPK2-related"/>
</dbReference>
<evidence type="ECO:0000313" key="4">
    <source>
        <dbReference type="Proteomes" id="UP000594961"/>
    </source>
</evidence>
<dbReference type="GO" id="GO:0006797">
    <property type="term" value="P:polyphosphate metabolic process"/>
    <property type="evidence" value="ECO:0007669"/>
    <property type="project" value="InterPro"/>
</dbReference>